<dbReference type="PRINTS" id="PR00455">
    <property type="entry name" value="HTHTETR"/>
</dbReference>
<dbReference type="RefSeq" id="WP_173194604.1">
    <property type="nucleotide sequence ID" value="NZ_JABETK010000004.1"/>
</dbReference>
<proteinExistence type="predicted"/>
<dbReference type="InterPro" id="IPR001647">
    <property type="entry name" value="HTH_TetR"/>
</dbReference>
<feature type="domain" description="HTH tetR-type" evidence="5">
    <location>
        <begin position="18"/>
        <end position="78"/>
    </location>
</feature>
<name>A0ABV3WUZ8_9HYPH</name>
<evidence type="ECO:0000256" key="3">
    <source>
        <dbReference type="ARBA" id="ARBA00023163"/>
    </source>
</evidence>
<evidence type="ECO:0000259" key="5">
    <source>
        <dbReference type="PROSITE" id="PS50977"/>
    </source>
</evidence>
<organism evidence="6 7">
    <name type="scientific">Neoaquamicrobium sediminum</name>
    <dbReference type="NCBI Taxonomy" id="1849104"/>
    <lineage>
        <taxon>Bacteria</taxon>
        <taxon>Pseudomonadati</taxon>
        <taxon>Pseudomonadota</taxon>
        <taxon>Alphaproteobacteria</taxon>
        <taxon>Hyphomicrobiales</taxon>
        <taxon>Phyllobacteriaceae</taxon>
        <taxon>Neoaquamicrobium</taxon>
    </lineage>
</organism>
<dbReference type="PANTHER" id="PTHR30055:SF234">
    <property type="entry name" value="HTH-TYPE TRANSCRIPTIONAL REGULATOR BETI"/>
    <property type="match status" value="1"/>
</dbReference>
<dbReference type="Pfam" id="PF00440">
    <property type="entry name" value="TetR_N"/>
    <property type="match status" value="1"/>
</dbReference>
<reference evidence="6 7" key="1">
    <citation type="submission" date="2024-01" db="EMBL/GenBank/DDBJ databases">
        <title>New evidence supports the origin of RcGTA from prophage.</title>
        <authorList>
            <person name="Xu Y."/>
            <person name="Liu B."/>
            <person name="Chen F."/>
        </authorList>
    </citation>
    <scope>NUCLEOTIDE SEQUENCE [LARGE SCALE GENOMIC DNA]</scope>
    <source>
        <strain evidence="6 7">CBW1107-2</strain>
    </source>
</reference>
<feature type="DNA-binding region" description="H-T-H motif" evidence="4">
    <location>
        <begin position="41"/>
        <end position="60"/>
    </location>
</feature>
<keyword evidence="2 4" id="KW-0238">DNA-binding</keyword>
<dbReference type="SUPFAM" id="SSF46689">
    <property type="entry name" value="Homeodomain-like"/>
    <property type="match status" value="1"/>
</dbReference>
<gene>
    <name evidence="6" type="ORF">V1479_14005</name>
</gene>
<dbReference type="PANTHER" id="PTHR30055">
    <property type="entry name" value="HTH-TYPE TRANSCRIPTIONAL REGULATOR RUTR"/>
    <property type="match status" value="1"/>
</dbReference>
<evidence type="ECO:0000256" key="1">
    <source>
        <dbReference type="ARBA" id="ARBA00023015"/>
    </source>
</evidence>
<keyword evidence="7" id="KW-1185">Reference proteome</keyword>
<dbReference type="InterPro" id="IPR050109">
    <property type="entry name" value="HTH-type_TetR-like_transc_reg"/>
</dbReference>
<dbReference type="Proteomes" id="UP001559025">
    <property type="component" value="Unassembled WGS sequence"/>
</dbReference>
<evidence type="ECO:0000256" key="4">
    <source>
        <dbReference type="PROSITE-ProRule" id="PRU00335"/>
    </source>
</evidence>
<dbReference type="EMBL" id="JAZHFV010000004">
    <property type="protein sequence ID" value="MEX4008424.1"/>
    <property type="molecule type" value="Genomic_DNA"/>
</dbReference>
<dbReference type="Gene3D" id="1.10.357.10">
    <property type="entry name" value="Tetracycline Repressor, domain 2"/>
    <property type="match status" value="1"/>
</dbReference>
<dbReference type="PROSITE" id="PS50977">
    <property type="entry name" value="HTH_TETR_2"/>
    <property type="match status" value="1"/>
</dbReference>
<sequence>MKEDTAPKGARPRQQRAIETRASLLSAVETIVAQEGTQAVTTTRVASDTGVAVGTIYRYFADRDAMLLAAYDTTVARLIDTCHAALEDLEDGTPIEDAARHLLGVYLEAAEAMPAHAGLLATMRLLRPIEVDRTSTGDRVITDLVAPFFERFSRDTEVNPLQMQLLGAALGTMVDLYLVAPTQADRALVRAETEAYLLFMVERIVEER</sequence>
<keyword evidence="3" id="KW-0804">Transcription</keyword>
<evidence type="ECO:0000256" key="2">
    <source>
        <dbReference type="ARBA" id="ARBA00023125"/>
    </source>
</evidence>
<protein>
    <submittedName>
        <fullName evidence="6">TetR/AcrR family transcriptional regulator</fullName>
    </submittedName>
</protein>
<dbReference type="InterPro" id="IPR009057">
    <property type="entry name" value="Homeodomain-like_sf"/>
</dbReference>
<evidence type="ECO:0000313" key="7">
    <source>
        <dbReference type="Proteomes" id="UP001559025"/>
    </source>
</evidence>
<accession>A0ABV3WUZ8</accession>
<comment type="caution">
    <text evidence="6">The sequence shown here is derived from an EMBL/GenBank/DDBJ whole genome shotgun (WGS) entry which is preliminary data.</text>
</comment>
<keyword evidence="1" id="KW-0805">Transcription regulation</keyword>
<evidence type="ECO:0000313" key="6">
    <source>
        <dbReference type="EMBL" id="MEX4008424.1"/>
    </source>
</evidence>